<dbReference type="Proteomes" id="UP001219568">
    <property type="component" value="Unassembled WGS sequence"/>
</dbReference>
<comment type="caution">
    <text evidence="1">The sequence shown here is derived from an EMBL/GenBank/DDBJ whole genome shotgun (WGS) entry which is preliminary data.</text>
</comment>
<name>A0AAD6I585_PENCN</name>
<reference evidence="1" key="2">
    <citation type="submission" date="2023-01" db="EMBL/GenBank/DDBJ databases">
        <authorList>
            <person name="Petersen C."/>
        </authorList>
    </citation>
    <scope>NUCLEOTIDE SEQUENCE</scope>
    <source>
        <strain evidence="1">IBT 15450</strain>
    </source>
</reference>
<proteinExistence type="predicted"/>
<gene>
    <name evidence="1" type="ORF">N7460_011166</name>
</gene>
<dbReference type="EMBL" id="JAQJZL010000014">
    <property type="protein sequence ID" value="KAJ6030900.1"/>
    <property type="molecule type" value="Genomic_DNA"/>
</dbReference>
<evidence type="ECO:0000313" key="1">
    <source>
        <dbReference type="EMBL" id="KAJ6030900.1"/>
    </source>
</evidence>
<evidence type="ECO:0000313" key="2">
    <source>
        <dbReference type="Proteomes" id="UP001219568"/>
    </source>
</evidence>
<protein>
    <submittedName>
        <fullName evidence="1">Uncharacterized protein</fullName>
    </submittedName>
</protein>
<reference evidence="1" key="1">
    <citation type="journal article" date="2023" name="IMA Fungus">
        <title>Comparative genomic study of the Penicillium genus elucidates a diverse pangenome and 15 lateral gene transfer events.</title>
        <authorList>
            <person name="Petersen C."/>
            <person name="Sorensen T."/>
            <person name="Nielsen M.R."/>
            <person name="Sondergaard T.E."/>
            <person name="Sorensen J.L."/>
            <person name="Fitzpatrick D.A."/>
            <person name="Frisvad J.C."/>
            <person name="Nielsen K.L."/>
        </authorList>
    </citation>
    <scope>NUCLEOTIDE SEQUENCE</scope>
    <source>
        <strain evidence="1">IBT 15450</strain>
    </source>
</reference>
<organism evidence="1 2">
    <name type="scientific">Penicillium canescens</name>
    <dbReference type="NCBI Taxonomy" id="5083"/>
    <lineage>
        <taxon>Eukaryota</taxon>
        <taxon>Fungi</taxon>
        <taxon>Dikarya</taxon>
        <taxon>Ascomycota</taxon>
        <taxon>Pezizomycotina</taxon>
        <taxon>Eurotiomycetes</taxon>
        <taxon>Eurotiomycetidae</taxon>
        <taxon>Eurotiales</taxon>
        <taxon>Aspergillaceae</taxon>
        <taxon>Penicillium</taxon>
    </lineage>
</organism>
<accession>A0AAD6I585</accession>
<keyword evidence="2" id="KW-1185">Reference proteome</keyword>
<dbReference type="AlphaFoldDB" id="A0AAD6I585"/>
<sequence>MAAFESRHIIASFCQDFEMFVAGLSGVMQRQPTGRVNHACIGTIPKQLTYDVVMTAPNGCMKCCGPCSVDCIRISAAIKEKSNRREMTSCNSDM</sequence>